<keyword evidence="5" id="KW-0997">Cell inner membrane</keyword>
<feature type="region of interest" description="Disordered" evidence="10">
    <location>
        <begin position="319"/>
        <end position="351"/>
    </location>
</feature>
<evidence type="ECO:0000256" key="7">
    <source>
        <dbReference type="ARBA" id="ARBA00022927"/>
    </source>
</evidence>
<evidence type="ECO:0000256" key="8">
    <source>
        <dbReference type="ARBA" id="ARBA00022989"/>
    </source>
</evidence>
<feature type="transmembrane region" description="Helical" evidence="11">
    <location>
        <begin position="103"/>
        <end position="124"/>
    </location>
</feature>
<keyword evidence="8 11" id="KW-1133">Transmembrane helix</keyword>
<dbReference type="EMBL" id="EQ973218">
    <property type="protein sequence ID" value="EFR55755.1"/>
    <property type="molecule type" value="Genomic_DNA"/>
</dbReference>
<evidence type="ECO:0000313" key="14">
    <source>
        <dbReference type="Proteomes" id="UP000005101"/>
    </source>
</evidence>
<comment type="subcellular location">
    <subcellularLocation>
        <location evidence="1">Cell inner membrane</location>
        <topology evidence="1">Single-pass membrane protein</topology>
        <orientation evidence="1">Periplasmic side</orientation>
    </subcellularLocation>
</comment>
<dbReference type="InterPro" id="IPR006260">
    <property type="entry name" value="TonB/TolA_C"/>
</dbReference>
<evidence type="ECO:0000256" key="10">
    <source>
        <dbReference type="SAM" id="MobiDB-lite"/>
    </source>
</evidence>
<dbReference type="PROSITE" id="PS52015">
    <property type="entry name" value="TONB_CTD"/>
    <property type="match status" value="2"/>
</dbReference>
<feature type="transmembrane region" description="Helical" evidence="11">
    <location>
        <begin position="41"/>
        <end position="61"/>
    </location>
</feature>
<evidence type="ECO:0000256" key="1">
    <source>
        <dbReference type="ARBA" id="ARBA00004383"/>
    </source>
</evidence>
<dbReference type="Pfam" id="PF05569">
    <property type="entry name" value="Peptidase_M56"/>
    <property type="match status" value="1"/>
</dbReference>
<evidence type="ECO:0000259" key="12">
    <source>
        <dbReference type="PROSITE" id="PS52015"/>
    </source>
</evidence>
<keyword evidence="3" id="KW-0813">Transport</keyword>
<dbReference type="Gene3D" id="3.30.1150.10">
    <property type="match status" value="2"/>
</dbReference>
<evidence type="ECO:0000313" key="13">
    <source>
        <dbReference type="EMBL" id="EFR55755.1"/>
    </source>
</evidence>
<feature type="domain" description="TonB C-terminal" evidence="12">
    <location>
        <begin position="366"/>
        <end position="462"/>
    </location>
</feature>
<organism evidence="13 14">
    <name type="scientific">Bacteroides fragilis 3_1_12</name>
    <dbReference type="NCBI Taxonomy" id="457424"/>
    <lineage>
        <taxon>Bacteria</taxon>
        <taxon>Pseudomonadati</taxon>
        <taxon>Bacteroidota</taxon>
        <taxon>Bacteroidia</taxon>
        <taxon>Bacteroidales</taxon>
        <taxon>Bacteroidaceae</taxon>
        <taxon>Bacteroides</taxon>
    </lineage>
</organism>
<keyword evidence="7" id="KW-0653">Protein transport</keyword>
<feature type="compositionally biased region" description="Polar residues" evidence="10">
    <location>
        <begin position="324"/>
        <end position="347"/>
    </location>
</feature>
<sequence length="576" mass="65857">MKNMTPELAYFLKINIAIALFYAFYRLFFYKDTFFQWRRTVLLCFFVISPLYPVLNIQEWIRSHEPMVAMADLYATIVLPEIEITPEVATTDWQNIILSTVNIIYWAGVVLLLIRFVAQFASILRLRFHCQKDQIEGTPVYLLDKESGPFSFFHWIFIHPQAHPHNELSEILTHEGTHARQKHSIDVIISELMCIACWFNPFAWLMKREVRNNLEYMADNRVLEAGHDSKSYQYHLLGLAHQKSTITLSNSFNMLPLKNRITMMNKKRTKEIGRTKYLLFLPLALALMIVSNIEAVARTTKNIAKEMMQTVEEQIEPKVPAEENTPSHTADAPQPQTDNTAGQTTSQKPKEQTVFEVVEQMPEFPGGVTEMKRFISNHLHYPAIAQENGIHGQVVTQFIIRADGTITDCTVAKSVHPILDAEALRVIKEMPKWRPGRQRGIAVATRMTVPVRFHLIDEAPDPASTSDKNLENKIFDVVEQVTEFPGGMKACLAYMYKNIKYPTAAQEAGIQGQVVIQMIVDKDGHIRDPKIVRGVSPELNAEALRIVNGMPKWIPGKQKGKNVATRFTLPIRFRLT</sequence>
<feature type="domain" description="TonB C-terminal" evidence="12">
    <location>
        <begin position="486"/>
        <end position="576"/>
    </location>
</feature>
<evidence type="ECO:0000256" key="2">
    <source>
        <dbReference type="ARBA" id="ARBA00006555"/>
    </source>
</evidence>
<keyword evidence="6 11" id="KW-0812">Transmembrane</keyword>
<dbReference type="InterPro" id="IPR008756">
    <property type="entry name" value="Peptidase_M56"/>
</dbReference>
<evidence type="ECO:0000256" key="11">
    <source>
        <dbReference type="SAM" id="Phobius"/>
    </source>
</evidence>
<evidence type="ECO:0000256" key="3">
    <source>
        <dbReference type="ARBA" id="ARBA00022448"/>
    </source>
</evidence>
<evidence type="ECO:0000256" key="5">
    <source>
        <dbReference type="ARBA" id="ARBA00022519"/>
    </source>
</evidence>
<feature type="transmembrane region" description="Helical" evidence="11">
    <location>
        <begin position="12"/>
        <end position="29"/>
    </location>
</feature>
<reference evidence="13 14" key="1">
    <citation type="submission" date="2008-12" db="EMBL/GenBank/DDBJ databases">
        <title>Annotation of Bacteroides fragilis strain 3_1_12.</title>
        <authorList>
            <consortium name="The Broad Institute Genome Sequencing Platform"/>
            <person name="Ward D."/>
            <person name="Young S.K."/>
            <person name="Kodira C.D."/>
            <person name="Zeng Q."/>
            <person name="Koehrsen M."/>
            <person name="Alvarado L."/>
            <person name="Berlin A."/>
            <person name="Borenstein D."/>
            <person name="Chen Z."/>
            <person name="Engels R."/>
            <person name="Freedman E."/>
            <person name="Gellesch M."/>
            <person name="Goldberg J."/>
            <person name="Griggs A."/>
            <person name="Gujja S."/>
            <person name="Heiman D."/>
            <person name="Hepburn T."/>
            <person name="Howarth C."/>
            <person name="Jen D."/>
            <person name="Larson L."/>
            <person name="Lewis B."/>
            <person name="Mehta T."/>
            <person name="Park D."/>
            <person name="Pearson M."/>
            <person name="Roberts A."/>
            <person name="Saif S."/>
            <person name="Shea T."/>
            <person name="Shenoy N."/>
            <person name="Sisk P."/>
            <person name="Stolte C."/>
            <person name="Sykes S."/>
            <person name="Walk T."/>
            <person name="White J."/>
            <person name="Yandava C."/>
            <person name="Allen-Vercoe E."/>
            <person name="Strauss J."/>
            <person name="Ambrose C."/>
            <person name="Lander E."/>
            <person name="Nusbaum C."/>
            <person name="Galagan J."/>
            <person name="Birren B."/>
        </authorList>
    </citation>
    <scope>NUCLEOTIDE SEQUENCE [LARGE SCALE GENOMIC DNA]</scope>
    <source>
        <strain evidence="13 14">3_1_12</strain>
    </source>
</reference>
<keyword evidence="13" id="KW-0675">Receptor</keyword>
<dbReference type="CDD" id="cd07341">
    <property type="entry name" value="M56_BlaR1_MecR1_like"/>
    <property type="match status" value="1"/>
</dbReference>
<gene>
    <name evidence="13" type="ORF">BFAG_04453</name>
</gene>
<dbReference type="PANTHER" id="PTHR33446">
    <property type="entry name" value="PROTEIN TONB-RELATED"/>
    <property type="match status" value="1"/>
</dbReference>
<dbReference type="Proteomes" id="UP000005101">
    <property type="component" value="Unassembled WGS sequence"/>
</dbReference>
<evidence type="ECO:0000256" key="4">
    <source>
        <dbReference type="ARBA" id="ARBA00022475"/>
    </source>
</evidence>
<keyword evidence="14" id="KW-1185">Reference proteome</keyword>
<dbReference type="InterPro" id="IPR037682">
    <property type="entry name" value="TonB_C"/>
</dbReference>
<protein>
    <submittedName>
        <fullName evidence="13">TonB-dependent receptor</fullName>
    </submittedName>
</protein>
<feature type="transmembrane region" description="Helical" evidence="11">
    <location>
        <begin position="277"/>
        <end position="297"/>
    </location>
</feature>
<keyword evidence="4" id="KW-1003">Cell membrane</keyword>
<evidence type="ECO:0000256" key="9">
    <source>
        <dbReference type="ARBA" id="ARBA00023136"/>
    </source>
</evidence>
<dbReference type="SUPFAM" id="SSF74653">
    <property type="entry name" value="TolA/TonB C-terminal domain"/>
    <property type="match status" value="2"/>
</dbReference>
<dbReference type="NCBIfam" id="TIGR01352">
    <property type="entry name" value="tonB_Cterm"/>
    <property type="match status" value="2"/>
</dbReference>
<keyword evidence="9 11" id="KW-0472">Membrane</keyword>
<evidence type="ECO:0000256" key="6">
    <source>
        <dbReference type="ARBA" id="ARBA00022692"/>
    </source>
</evidence>
<dbReference type="Pfam" id="PF03544">
    <property type="entry name" value="TonB_C"/>
    <property type="match status" value="2"/>
</dbReference>
<dbReference type="PANTHER" id="PTHR33446:SF2">
    <property type="entry name" value="PROTEIN TONB"/>
    <property type="match status" value="1"/>
</dbReference>
<dbReference type="InterPro" id="IPR051045">
    <property type="entry name" value="TonB-dependent_transducer"/>
</dbReference>
<proteinExistence type="inferred from homology"/>
<name>A0ABN0BS65_BACFG</name>
<accession>A0ABN0BS65</accession>
<comment type="similarity">
    <text evidence="2">Belongs to the TonB family.</text>
</comment>